<evidence type="ECO:0008006" key="4">
    <source>
        <dbReference type="Google" id="ProtNLM"/>
    </source>
</evidence>
<reference evidence="2" key="1">
    <citation type="submission" date="2021-01" db="EMBL/GenBank/DDBJ databases">
        <title>Genome sequence of strain Noviherbaspirillum sp. DKR-6.</title>
        <authorList>
            <person name="Chaudhary D.K."/>
        </authorList>
    </citation>
    <scope>NUCLEOTIDE SEQUENCE</scope>
    <source>
        <strain evidence="2">DKR-6</strain>
    </source>
</reference>
<protein>
    <recommendedName>
        <fullName evidence="4">Tfp pilus assembly protein FimV</fullName>
    </recommendedName>
</protein>
<feature type="compositionally biased region" description="Low complexity" evidence="1">
    <location>
        <begin position="193"/>
        <end position="214"/>
    </location>
</feature>
<dbReference type="EMBL" id="JAEPBG010000008">
    <property type="protein sequence ID" value="MBK4736532.1"/>
    <property type="molecule type" value="Genomic_DNA"/>
</dbReference>
<accession>A0A934T0I5</accession>
<dbReference type="Proteomes" id="UP000622890">
    <property type="component" value="Unassembled WGS sequence"/>
</dbReference>
<organism evidence="2 3">
    <name type="scientific">Noviherbaspirillum pedocola</name>
    <dbReference type="NCBI Taxonomy" id="2801341"/>
    <lineage>
        <taxon>Bacteria</taxon>
        <taxon>Pseudomonadati</taxon>
        <taxon>Pseudomonadota</taxon>
        <taxon>Betaproteobacteria</taxon>
        <taxon>Burkholderiales</taxon>
        <taxon>Oxalobacteraceae</taxon>
        <taxon>Noviherbaspirillum</taxon>
    </lineage>
</organism>
<evidence type="ECO:0000313" key="2">
    <source>
        <dbReference type="EMBL" id="MBK4736532.1"/>
    </source>
</evidence>
<feature type="region of interest" description="Disordered" evidence="1">
    <location>
        <begin position="88"/>
        <end position="164"/>
    </location>
</feature>
<proteinExistence type="predicted"/>
<feature type="compositionally biased region" description="Low complexity" evidence="1">
    <location>
        <begin position="106"/>
        <end position="123"/>
    </location>
</feature>
<comment type="caution">
    <text evidence="2">The sequence shown here is derived from an EMBL/GenBank/DDBJ whole genome shotgun (WGS) entry which is preliminary data.</text>
</comment>
<dbReference type="InterPro" id="IPR050026">
    <property type="entry name" value="PHA_gran_PhaM_N"/>
</dbReference>
<sequence length="240" mass="23955">MAGIPGIGAMTDTLEFVKNLWGGMKVPGMAMPSLSVDDINKQIADLKAVEAWLNVNMNMLRSTIQALEVQSATLAALQSMSASMAAMVQPGAARPNGPAQDGKAGAGTAAATAPSAAPSAAPSFDFTPPNADKPAPPGTGAGTSAATTSSAAPTPPQPETMGMNSAATFANPAAWWNLLQDQFRQAVTSAVAAEAKPQAEVAAPGNAAGNGPDAAKPKSRAKPKTSAPAPAPAKKRATKS</sequence>
<evidence type="ECO:0000256" key="1">
    <source>
        <dbReference type="SAM" id="MobiDB-lite"/>
    </source>
</evidence>
<name>A0A934T0I5_9BURK</name>
<feature type="compositionally biased region" description="Low complexity" evidence="1">
    <location>
        <begin position="142"/>
        <end position="152"/>
    </location>
</feature>
<dbReference type="NCBIfam" id="NF043076">
    <property type="entry name" value="PHA_gran_PhaM"/>
    <property type="match status" value="1"/>
</dbReference>
<keyword evidence="3" id="KW-1185">Reference proteome</keyword>
<feature type="region of interest" description="Disordered" evidence="1">
    <location>
        <begin position="193"/>
        <end position="240"/>
    </location>
</feature>
<gene>
    <name evidence="2" type="ORF">JJB74_18055</name>
</gene>
<evidence type="ECO:0000313" key="3">
    <source>
        <dbReference type="Proteomes" id="UP000622890"/>
    </source>
</evidence>
<dbReference type="AlphaFoldDB" id="A0A934T0I5"/>